<evidence type="ECO:0008006" key="4">
    <source>
        <dbReference type="Google" id="ProtNLM"/>
    </source>
</evidence>
<reference evidence="3" key="2">
    <citation type="submission" date="2020-10" db="EMBL/GenBank/DDBJ databases">
        <title>High-Quality Genome Resource of Clonostachys rosea strain S41 by Oxford Nanopore Long-Read Sequencing.</title>
        <authorList>
            <person name="Wang H."/>
        </authorList>
    </citation>
    <scope>NUCLEOTIDE SEQUENCE</scope>
    <source>
        <strain evidence="3">S41</strain>
    </source>
</reference>
<dbReference type="GO" id="GO:0008168">
    <property type="term" value="F:methyltransferase activity"/>
    <property type="evidence" value="ECO:0007669"/>
    <property type="project" value="TreeGrafter"/>
</dbReference>
<evidence type="ECO:0000256" key="1">
    <source>
        <dbReference type="PROSITE-ProRule" id="PRU00489"/>
    </source>
</evidence>
<reference evidence="2" key="1">
    <citation type="submission" date="2015-01" db="EMBL/GenBank/DDBJ databases">
        <authorList>
            <person name="Durling Mikael"/>
        </authorList>
    </citation>
    <scope>NUCLEOTIDE SEQUENCE</scope>
</reference>
<accession>A0A0B7JM43</accession>
<dbReference type="EMBL" id="CDPU01000001">
    <property type="protein sequence ID" value="CEO44352.1"/>
    <property type="molecule type" value="Genomic_DNA"/>
</dbReference>
<proteinExistence type="inferred from homology"/>
<dbReference type="SUPFAM" id="SSF53335">
    <property type="entry name" value="S-adenosyl-L-methionine-dependent methyltransferases"/>
    <property type="match status" value="1"/>
</dbReference>
<sequence>MTRLFRSEPRFVVLLGPREPMDSRNLSSRPTSIRYSSPDKGIIILDIPRTLEECQLPSGHETIVTRRIRSVEPIAQPFETPEPKDNGYASQNKSAAAQIADLMTTATIQDALEHTYSSFHESYCLPRITDLEDAPNPPSAPFIPENATFLHGSIQELSSQCRESAPKFRLVVLDPPWPNRSVRRKTAGYSTAYNLDEMGQLLSHIPIPSHLSPDGLVAIWITNKPSIIDLLSSPSGLFAQWGLELVTEWTWVKVTASGEPIFDVESAWRKPWEKLLIAKRTGTPTPQGLRSKTIFAVPDVHSRKPNLRGLFDELLEPGYDALEVFARNLTAGWWSWGNEVLQFQEAHHWVDQK</sequence>
<evidence type="ECO:0000313" key="3">
    <source>
        <dbReference type="EMBL" id="KAF9759259.1"/>
    </source>
</evidence>
<dbReference type="PROSITE" id="PS51143">
    <property type="entry name" value="MT_A70"/>
    <property type="match status" value="1"/>
</dbReference>
<protein>
    <recommendedName>
        <fullName evidence="4">MT-A70 family</fullName>
    </recommendedName>
</protein>
<gene>
    <name evidence="2" type="ORF">BN869_000000407_1</name>
    <name evidence="3" type="ORF">IM811_000953</name>
</gene>
<dbReference type="InterPro" id="IPR007757">
    <property type="entry name" value="MT-A70-like"/>
</dbReference>
<dbReference type="Proteomes" id="UP000616885">
    <property type="component" value="Unassembled WGS sequence"/>
</dbReference>
<dbReference type="AlphaFoldDB" id="A0A0B7JM43"/>
<dbReference type="PANTHER" id="PTHR12829">
    <property type="entry name" value="N6-ADENOSINE-METHYLTRANSFERASE"/>
    <property type="match status" value="1"/>
</dbReference>
<organism evidence="2">
    <name type="scientific">Bionectria ochroleuca</name>
    <name type="common">Gliocladium roseum</name>
    <dbReference type="NCBI Taxonomy" id="29856"/>
    <lineage>
        <taxon>Eukaryota</taxon>
        <taxon>Fungi</taxon>
        <taxon>Dikarya</taxon>
        <taxon>Ascomycota</taxon>
        <taxon>Pezizomycotina</taxon>
        <taxon>Sordariomycetes</taxon>
        <taxon>Hypocreomycetidae</taxon>
        <taxon>Hypocreales</taxon>
        <taxon>Bionectriaceae</taxon>
        <taxon>Clonostachys</taxon>
    </lineage>
</organism>
<dbReference type="Pfam" id="PF05063">
    <property type="entry name" value="MT-A70"/>
    <property type="match status" value="1"/>
</dbReference>
<evidence type="ECO:0000313" key="2">
    <source>
        <dbReference type="EMBL" id="CEO44352.1"/>
    </source>
</evidence>
<dbReference type="InterPro" id="IPR029063">
    <property type="entry name" value="SAM-dependent_MTases_sf"/>
</dbReference>
<name>A0A0B7JM43_BIOOC</name>
<dbReference type="EMBL" id="JADCTT010000001">
    <property type="protein sequence ID" value="KAF9759259.1"/>
    <property type="molecule type" value="Genomic_DNA"/>
</dbReference>
<dbReference type="GO" id="GO:0005634">
    <property type="term" value="C:nucleus"/>
    <property type="evidence" value="ECO:0007669"/>
    <property type="project" value="TreeGrafter"/>
</dbReference>
<comment type="similarity">
    <text evidence="1">Belongs to the MT-A70-like family.</text>
</comment>
<dbReference type="PANTHER" id="PTHR12829:SF4">
    <property type="entry name" value="N(6)-ADENINE-SPECIFIC METHYLTRANSFERASE METTL4"/>
    <property type="match status" value="1"/>
</dbReference>